<keyword evidence="2" id="KW-1185">Reference proteome</keyword>
<reference evidence="1 2" key="1">
    <citation type="journal article" date="2014" name="Genome Announc.">
        <title>Draft Genome Sequence of Cytophaga fermentans JCM 21142T, a Facultative Anaerobe Isolated from Marine Mud.</title>
        <authorList>
            <person name="Starns D."/>
            <person name="Oshima K."/>
            <person name="Suda W."/>
            <person name="Iino T."/>
            <person name="Yuki M."/>
            <person name="Inoue J."/>
            <person name="Kitamura K."/>
            <person name="Iida T."/>
            <person name="Darby A."/>
            <person name="Hattori M."/>
            <person name="Ohkuma M."/>
        </authorList>
    </citation>
    <scope>NUCLEOTIDE SEQUENCE [LARGE SCALE GENOMIC DNA]</scope>
    <source>
        <strain evidence="1 2">JCM 21142</strain>
    </source>
</reference>
<comment type="caution">
    <text evidence="1">The sequence shown here is derived from an EMBL/GenBank/DDBJ whole genome shotgun (WGS) entry which is preliminary data.</text>
</comment>
<sequence length="167" mass="19325">MKTVEHLDKERIEAIIKKCDVCFVGVVDGDMPYVLPMNFGYRDNVIYLHSAPGGRIINILEKNKNICITFSTDHELAFQHPEVACSYRMKSKSVVAWGKVQFQEDFEKKEEALNIMMEQYSEKKFKYSGPAIRNVKIWEVPIDHVTCKEFGAPHEKYQGDGTVRRSF</sequence>
<dbReference type="PANTHER" id="PTHR34071">
    <property type="entry name" value="5-NITROIMIDAZOLE ANTIBIOTICS RESISTANCE PROTEIN, NIMA-FAMILY-RELATED PROTEIN-RELATED"/>
    <property type="match status" value="1"/>
</dbReference>
<evidence type="ECO:0000313" key="2">
    <source>
        <dbReference type="Proteomes" id="UP000019402"/>
    </source>
</evidence>
<dbReference type="STRING" id="869213.GCA_000517085_03372"/>
<dbReference type="RefSeq" id="WP_027472797.1">
    <property type="nucleotide sequence ID" value="NZ_BAMD01000015.1"/>
</dbReference>
<gene>
    <name evidence="1" type="ORF">JCM21142_41529</name>
</gene>
<evidence type="ECO:0000313" key="1">
    <source>
        <dbReference type="EMBL" id="GAF02881.1"/>
    </source>
</evidence>
<organism evidence="1 2">
    <name type="scientific">Saccharicrinis fermentans DSM 9555 = JCM 21142</name>
    <dbReference type="NCBI Taxonomy" id="869213"/>
    <lineage>
        <taxon>Bacteria</taxon>
        <taxon>Pseudomonadati</taxon>
        <taxon>Bacteroidota</taxon>
        <taxon>Bacteroidia</taxon>
        <taxon>Marinilabiliales</taxon>
        <taxon>Marinilabiliaceae</taxon>
        <taxon>Saccharicrinis</taxon>
    </lineage>
</organism>
<dbReference type="Proteomes" id="UP000019402">
    <property type="component" value="Unassembled WGS sequence"/>
</dbReference>
<dbReference type="Pfam" id="PF12900">
    <property type="entry name" value="Pyridox_ox_2"/>
    <property type="match status" value="1"/>
</dbReference>
<dbReference type="AlphaFoldDB" id="W7YEL1"/>
<dbReference type="InterPro" id="IPR024747">
    <property type="entry name" value="Pyridox_Oxase-rel"/>
</dbReference>
<dbReference type="eggNOG" id="COG3467">
    <property type="taxonomic scope" value="Bacteria"/>
</dbReference>
<protein>
    <submittedName>
        <fullName evidence="1">Putative flavin-nucleotide-binding protein</fullName>
    </submittedName>
</protein>
<name>W7YEL1_9BACT</name>
<dbReference type="EMBL" id="BAMD01000015">
    <property type="protein sequence ID" value="GAF02881.1"/>
    <property type="molecule type" value="Genomic_DNA"/>
</dbReference>
<dbReference type="SUPFAM" id="SSF50475">
    <property type="entry name" value="FMN-binding split barrel"/>
    <property type="match status" value="1"/>
</dbReference>
<dbReference type="PANTHER" id="PTHR34071:SF2">
    <property type="entry name" value="FLAVIN-NUCLEOTIDE-BINDING PROTEIN"/>
    <property type="match status" value="1"/>
</dbReference>
<dbReference type="Gene3D" id="2.30.110.10">
    <property type="entry name" value="Electron Transport, Fmn-binding Protein, Chain A"/>
    <property type="match status" value="1"/>
</dbReference>
<dbReference type="InterPro" id="IPR012349">
    <property type="entry name" value="Split_barrel_FMN-bd"/>
</dbReference>
<proteinExistence type="predicted"/>
<accession>W7YEL1</accession>
<dbReference type="OrthoDB" id="9794935at2"/>